<sequence>MPSALEPSALVEAACPQQPHLIVDTDDEIDMTTELPPVEGLVRPVAMKVQAHVARPVAMKVARPIPQRATEQFYDEAYRQGIPAYAVNAAIMDSHDWHRKWTQQDEVGHTMPHDHERSLAAGALPQQYAYQPAATATPPVPDMVLDRLAGARNPSPEWEASPQQQSERKRGRWEEEEPQQPVVHMPIVQRPIARPVATVPLPQDPSAPVPPLLQILWDNENSDRSSPSDLKNESPDSSDEHEDDGYIVAPAAKRPVPIRPAAPTLDEDDDDVYGGGHLNPPPNMLVRPVALRVPRPVIAQLPSSANMEIPKYINADEHSCSKMSTITNSSGLSGGKSTESLGYDFRTDAPQVQAVMVDDEQDADGGKMSGSLEESLVKRRDALLQALAISGGDAQAESFTETIDPLAEVFEEQDVDTRRVTNSASDKTVQGTWLTLTKPTFFGNLGENDAGDPMYTLGRMTFDMFSPTNLVCSLQGNFNSIEIVGDEQRGSMLEAGLVPKGLREEVENREVALRTYNVITAFTIEPSLAAFPEAPNKDVRRPIRGIMTTYGYTLPDPEVPNRHSIWITGGRIEPNDDPSDIVEWKRLFSLHPPKHGFGEQAKLLAVKLLMGATIPKEMHEDGSMEYSFTRPLGGHGVAYVDVLYLDDTLRVVRGHRGTFFIFSRMQNEDAL</sequence>
<dbReference type="OrthoDB" id="44880at2759"/>
<evidence type="ECO:0000256" key="1">
    <source>
        <dbReference type="SAM" id="MobiDB-lite"/>
    </source>
</evidence>
<reference evidence="2" key="1">
    <citation type="submission" date="2020-06" db="EMBL/GenBank/DDBJ databases">
        <authorList>
            <consortium name="Plant Systems Biology data submission"/>
        </authorList>
    </citation>
    <scope>NUCLEOTIDE SEQUENCE</scope>
    <source>
        <strain evidence="2">D6</strain>
    </source>
</reference>
<protein>
    <submittedName>
        <fullName evidence="2">Uncharacterized protein</fullName>
    </submittedName>
</protein>
<evidence type="ECO:0000313" key="2">
    <source>
        <dbReference type="EMBL" id="CAB9530629.1"/>
    </source>
</evidence>
<feature type="region of interest" description="Disordered" evidence="1">
    <location>
        <begin position="219"/>
        <end position="264"/>
    </location>
</feature>
<evidence type="ECO:0000313" key="3">
    <source>
        <dbReference type="Proteomes" id="UP001153069"/>
    </source>
</evidence>
<dbReference type="Proteomes" id="UP001153069">
    <property type="component" value="Unassembled WGS sequence"/>
</dbReference>
<proteinExistence type="predicted"/>
<gene>
    <name evidence="2" type="ORF">SEMRO_2967_G341150.1</name>
</gene>
<organism evidence="2 3">
    <name type="scientific">Seminavis robusta</name>
    <dbReference type="NCBI Taxonomy" id="568900"/>
    <lineage>
        <taxon>Eukaryota</taxon>
        <taxon>Sar</taxon>
        <taxon>Stramenopiles</taxon>
        <taxon>Ochrophyta</taxon>
        <taxon>Bacillariophyta</taxon>
        <taxon>Bacillariophyceae</taxon>
        <taxon>Bacillariophycidae</taxon>
        <taxon>Naviculales</taxon>
        <taxon>Naviculaceae</taxon>
        <taxon>Seminavis</taxon>
    </lineage>
</organism>
<accession>A0A9N8F332</accession>
<feature type="region of interest" description="Disordered" evidence="1">
    <location>
        <begin position="152"/>
        <end position="187"/>
    </location>
</feature>
<dbReference type="EMBL" id="CAICTM010002965">
    <property type="protein sequence ID" value="CAB9530629.1"/>
    <property type="molecule type" value="Genomic_DNA"/>
</dbReference>
<dbReference type="AlphaFoldDB" id="A0A9N8F332"/>
<comment type="caution">
    <text evidence="2">The sequence shown here is derived from an EMBL/GenBank/DDBJ whole genome shotgun (WGS) entry which is preliminary data.</text>
</comment>
<keyword evidence="3" id="KW-1185">Reference proteome</keyword>
<feature type="compositionally biased region" description="Acidic residues" evidence="1">
    <location>
        <begin position="236"/>
        <end position="245"/>
    </location>
</feature>
<name>A0A9N8F332_9STRA</name>